<keyword evidence="2" id="KW-1185">Reference proteome</keyword>
<gene>
    <name evidence="1" type="ORF">NESG_01598</name>
</gene>
<sequence>MRCTKNSPFVFNNGLTRCLNLLEGARSSPPLIREILANIALCRDLLGPVLKVLTSDDVLRKHGKQKLFQMIMAIWSVFPEIARPNKVFQYISASDNSPLARILLLKTALSLVKRNSELTEIEIEQLVSEIELCFCKHGIEADYLMILILTEVLDIAPGMKGRVHSLLNTISPESSYSLAPAMFRLALKVDFLYKVPAYIFTVCNTALYIRIHTAILIASNLHEKQQVFSLLPKLSDEIITQIQCFIKEKVYSIDYEIKHDRKAPFTHSIILQTIKTILCAEEEPAAIVDSLKTLLNITESTKAV</sequence>
<accession>A0A086J0F2</accession>
<dbReference type="AlphaFoldDB" id="A0A086J0F2"/>
<organism evidence="1 2">
    <name type="scientific">Nematocida ausubeli (strain ATCC PRA-371 / ERTm2)</name>
    <name type="common">Nematode killer fungus</name>
    <dbReference type="NCBI Taxonomy" id="1913371"/>
    <lineage>
        <taxon>Eukaryota</taxon>
        <taxon>Fungi</taxon>
        <taxon>Fungi incertae sedis</taxon>
        <taxon>Microsporidia</taxon>
        <taxon>Nematocida</taxon>
    </lineage>
</organism>
<dbReference type="GeneID" id="77676571"/>
<reference evidence="1 2" key="1">
    <citation type="journal article" date="2014" name="Genome Announc.">
        <title>Genome Sequence of the Microsporidian Species Nematocida sp1 Strain ERTm6 (ATCC PRA-372).</title>
        <authorList>
            <person name="Bakowski M.A."/>
            <person name="Priest M."/>
            <person name="Young S."/>
            <person name="Cuomo C.A."/>
            <person name="Troemel E.R."/>
        </authorList>
    </citation>
    <scope>NUCLEOTIDE SEQUENCE [LARGE SCALE GENOMIC DNA]</scope>
    <source>
        <strain evidence="1 2">ERTm6</strain>
    </source>
</reference>
<evidence type="ECO:0000313" key="1">
    <source>
        <dbReference type="EMBL" id="KFG25620.1"/>
    </source>
</evidence>
<protein>
    <submittedName>
        <fullName evidence="1">Uncharacterized protein</fullName>
    </submittedName>
</protein>
<evidence type="ECO:0000313" key="2">
    <source>
        <dbReference type="Proteomes" id="UP000054524"/>
    </source>
</evidence>
<name>A0A086J0F2_NEMA1</name>
<dbReference type="EMBL" id="AKIJ01000004">
    <property type="protein sequence ID" value="KFG25620.1"/>
    <property type="molecule type" value="Genomic_DNA"/>
</dbReference>
<proteinExistence type="predicted"/>
<dbReference type="HOGENOM" id="CLU_915544_0_0_1"/>
<dbReference type="Proteomes" id="UP000054524">
    <property type="component" value="Unassembled WGS sequence"/>
</dbReference>
<comment type="caution">
    <text evidence="1">The sequence shown here is derived from an EMBL/GenBank/DDBJ whole genome shotgun (WGS) entry which is preliminary data.</text>
</comment>
<dbReference type="RefSeq" id="XP_052904175.1">
    <property type="nucleotide sequence ID" value="XM_053049225.1"/>
</dbReference>